<gene>
    <name evidence="3" type="ORF">D0863_00533</name>
</gene>
<organism evidence="3 4">
    <name type="scientific">Hortaea werneckii</name>
    <name type="common">Black yeast</name>
    <name type="synonym">Cladosporium werneckii</name>
    <dbReference type="NCBI Taxonomy" id="91943"/>
    <lineage>
        <taxon>Eukaryota</taxon>
        <taxon>Fungi</taxon>
        <taxon>Dikarya</taxon>
        <taxon>Ascomycota</taxon>
        <taxon>Pezizomycotina</taxon>
        <taxon>Dothideomycetes</taxon>
        <taxon>Dothideomycetidae</taxon>
        <taxon>Mycosphaerellales</taxon>
        <taxon>Teratosphaeriaceae</taxon>
        <taxon>Hortaea</taxon>
    </lineage>
</organism>
<dbReference type="GO" id="GO:0006357">
    <property type="term" value="P:regulation of transcription by RNA polymerase II"/>
    <property type="evidence" value="ECO:0007669"/>
    <property type="project" value="TreeGrafter"/>
</dbReference>
<feature type="compositionally biased region" description="Basic and acidic residues" evidence="1">
    <location>
        <begin position="225"/>
        <end position="241"/>
    </location>
</feature>
<dbReference type="PROSITE" id="PS51505">
    <property type="entry name" value="SCA7"/>
    <property type="match status" value="1"/>
</dbReference>
<dbReference type="PANTHER" id="PTHR47805:SF1">
    <property type="entry name" value="SAGA-ASSOCIATED FACTOR 73"/>
    <property type="match status" value="1"/>
</dbReference>
<evidence type="ECO:0000313" key="4">
    <source>
        <dbReference type="Proteomes" id="UP000269276"/>
    </source>
</evidence>
<reference evidence="3 4" key="1">
    <citation type="journal article" date="2018" name="BMC Genomics">
        <title>Genomic evidence for intraspecific hybridization in a clonal and extremely halotolerant yeast.</title>
        <authorList>
            <person name="Gostincar C."/>
            <person name="Stajich J.E."/>
            <person name="Zupancic J."/>
            <person name="Zalar P."/>
            <person name="Gunde-Cimerman N."/>
        </authorList>
    </citation>
    <scope>NUCLEOTIDE SEQUENCE [LARGE SCALE GENOMIC DNA]</scope>
    <source>
        <strain evidence="3 4">EXF-2682</strain>
    </source>
</reference>
<feature type="compositionally biased region" description="Basic and acidic residues" evidence="1">
    <location>
        <begin position="286"/>
        <end position="299"/>
    </location>
</feature>
<dbReference type="EMBL" id="QWIP01000009">
    <property type="protein sequence ID" value="RMY78624.1"/>
    <property type="molecule type" value="Genomic_DNA"/>
</dbReference>
<evidence type="ECO:0000259" key="2">
    <source>
        <dbReference type="PROSITE" id="PS51505"/>
    </source>
</evidence>
<dbReference type="Pfam" id="PF08313">
    <property type="entry name" value="SCA7"/>
    <property type="match status" value="1"/>
</dbReference>
<dbReference type="Gene3D" id="6.10.140.670">
    <property type="match status" value="1"/>
</dbReference>
<feature type="region of interest" description="Disordered" evidence="1">
    <location>
        <begin position="360"/>
        <end position="380"/>
    </location>
</feature>
<dbReference type="Proteomes" id="UP000269276">
    <property type="component" value="Unassembled WGS sequence"/>
</dbReference>
<feature type="compositionally biased region" description="Acidic residues" evidence="1">
    <location>
        <begin position="368"/>
        <end position="380"/>
    </location>
</feature>
<feature type="region of interest" description="Disordered" evidence="1">
    <location>
        <begin position="212"/>
        <end position="299"/>
    </location>
</feature>
<feature type="compositionally biased region" description="Low complexity" evidence="1">
    <location>
        <begin position="252"/>
        <end position="265"/>
    </location>
</feature>
<feature type="domain" description="SCA7" evidence="2">
    <location>
        <begin position="293"/>
        <end position="359"/>
    </location>
</feature>
<name>A0A3M7ERC0_HORWE</name>
<protein>
    <recommendedName>
        <fullName evidence="2">SCA7 domain-containing protein</fullName>
    </recommendedName>
</protein>
<evidence type="ECO:0000313" key="3">
    <source>
        <dbReference type="EMBL" id="RMY78624.1"/>
    </source>
</evidence>
<dbReference type="GO" id="GO:1904802">
    <property type="term" value="P:RITS complex assembly"/>
    <property type="evidence" value="ECO:0007669"/>
    <property type="project" value="TreeGrafter"/>
</dbReference>
<accession>A0A3M7ERC0</accession>
<dbReference type="InterPro" id="IPR037804">
    <property type="entry name" value="SGF73"/>
</dbReference>
<evidence type="ECO:0000256" key="1">
    <source>
        <dbReference type="SAM" id="MobiDB-lite"/>
    </source>
</evidence>
<dbReference type="AlphaFoldDB" id="A0A3M7ERC0"/>
<dbReference type="InterPro" id="IPR013243">
    <property type="entry name" value="SCA7_dom"/>
</dbReference>
<dbReference type="OrthoDB" id="21678at2759"/>
<feature type="region of interest" description="Disordered" evidence="1">
    <location>
        <begin position="465"/>
        <end position="506"/>
    </location>
</feature>
<sequence>MDRASPNVCPRLDLKCPASGLDRPAGGGHKTGLIVHTIYLYLLLYFDYRTQGDSPTLVLILAALGHGTKWHGEPQEYAESPTAHIDCVDPTSHSLHSAAPAAPTKPSKRDDSGVALEGLFADWEDATPNLKEDVRGNLPVLERPGSWESKIVEGGANKDAARQPPTINSIPSTLAKAFPNGRLMSDRPNVLRCNHCKRPVLKHAMPAHIERCLNKKQEKQRKKKEAKDARDAAARKERGIIDSDDEEEGASKKTTGAAGKGALTASKKRKAVDENEESLPKKKKKKDADKAKAPKTKAPVDVEKQCGVELPQGGQCARSLTCKSHSMGAKRAVPGRSAPYDKLLMEYQRKNQAKLQKAAFDANAPANLDDEMATGPVDSEEEKDAVMASISRTWGGRPLLQPQPVPLKKKYEYNRIKSMLGSALGGTRSAGSGGGAGNGGGFFGSSSTNGFGAGFFGPATAVPQGPIVDADGVVHPRKGGSAVPGARSMMAPAAATGSRKPSVAAS</sequence>
<feature type="region of interest" description="Disordered" evidence="1">
    <location>
        <begin position="86"/>
        <end position="112"/>
    </location>
</feature>
<comment type="caution">
    <text evidence="3">The sequence shown here is derived from an EMBL/GenBank/DDBJ whole genome shotgun (WGS) entry which is preliminary data.</text>
</comment>
<proteinExistence type="predicted"/>
<dbReference type="GO" id="GO:0031048">
    <property type="term" value="P:regulatory ncRNA-mediated heterochromatin formation"/>
    <property type="evidence" value="ECO:0007669"/>
    <property type="project" value="TreeGrafter"/>
</dbReference>
<dbReference type="GO" id="GO:0000124">
    <property type="term" value="C:SAGA complex"/>
    <property type="evidence" value="ECO:0007669"/>
    <property type="project" value="InterPro"/>
</dbReference>
<dbReference type="PANTHER" id="PTHR47805">
    <property type="entry name" value="SAGA-ASSOCIATED FACTOR 73"/>
    <property type="match status" value="1"/>
</dbReference>
<feature type="compositionally biased region" description="Low complexity" evidence="1">
    <location>
        <begin position="90"/>
        <end position="102"/>
    </location>
</feature>